<reference evidence="1 2" key="1">
    <citation type="submission" date="2014-04" db="EMBL/GenBank/DDBJ databases">
        <authorList>
            <consortium name="DOE Joint Genome Institute"/>
            <person name="Kuo A."/>
            <person name="Kohler A."/>
            <person name="Nagy L.G."/>
            <person name="Floudas D."/>
            <person name="Copeland A."/>
            <person name="Barry K.W."/>
            <person name="Cichocki N."/>
            <person name="Veneault-Fourrey C."/>
            <person name="LaButti K."/>
            <person name="Lindquist E.A."/>
            <person name="Lipzen A."/>
            <person name="Lundell T."/>
            <person name="Morin E."/>
            <person name="Murat C."/>
            <person name="Sun H."/>
            <person name="Tunlid A."/>
            <person name="Henrissat B."/>
            <person name="Grigoriev I.V."/>
            <person name="Hibbett D.S."/>
            <person name="Martin F."/>
            <person name="Nordberg H.P."/>
            <person name="Cantor M.N."/>
            <person name="Hua S.X."/>
        </authorList>
    </citation>
    <scope>NUCLEOTIDE SEQUENCE [LARGE SCALE GENOMIC DNA]</scope>
    <source>
        <strain evidence="1 2">Foug A</strain>
    </source>
</reference>
<accession>A0A0C3EDF8</accession>
<protein>
    <submittedName>
        <fullName evidence="1">Uncharacterized protein</fullName>
    </submittedName>
</protein>
<dbReference type="InParanoid" id="A0A0C3EDF8"/>
<keyword evidence="2" id="KW-1185">Reference proteome</keyword>
<name>A0A0C3EDF8_9AGAM</name>
<gene>
    <name evidence="1" type="ORF">SCLCIDRAFT_425322</name>
</gene>
<sequence>MSSHLHMQLLPALFHNDRIFSLFSPAPHNSQYHCFQCLHLSCSTILHVLMAHITITPILYTQLLLSPLRHFSHSSFQDCFRWCTHSAYRTHTLSRTLIPVWKARASADNKKV</sequence>
<evidence type="ECO:0000313" key="1">
    <source>
        <dbReference type="EMBL" id="KIM65951.1"/>
    </source>
</evidence>
<dbReference type="Proteomes" id="UP000053989">
    <property type="component" value="Unassembled WGS sequence"/>
</dbReference>
<organism evidence="1 2">
    <name type="scientific">Scleroderma citrinum Foug A</name>
    <dbReference type="NCBI Taxonomy" id="1036808"/>
    <lineage>
        <taxon>Eukaryota</taxon>
        <taxon>Fungi</taxon>
        <taxon>Dikarya</taxon>
        <taxon>Basidiomycota</taxon>
        <taxon>Agaricomycotina</taxon>
        <taxon>Agaricomycetes</taxon>
        <taxon>Agaricomycetidae</taxon>
        <taxon>Boletales</taxon>
        <taxon>Sclerodermatineae</taxon>
        <taxon>Sclerodermataceae</taxon>
        <taxon>Scleroderma</taxon>
    </lineage>
</organism>
<proteinExistence type="predicted"/>
<dbReference type="EMBL" id="KN822020">
    <property type="protein sequence ID" value="KIM65951.1"/>
    <property type="molecule type" value="Genomic_DNA"/>
</dbReference>
<dbReference type="AlphaFoldDB" id="A0A0C3EDF8"/>
<reference evidence="2" key="2">
    <citation type="submission" date="2015-01" db="EMBL/GenBank/DDBJ databases">
        <title>Evolutionary Origins and Diversification of the Mycorrhizal Mutualists.</title>
        <authorList>
            <consortium name="DOE Joint Genome Institute"/>
            <consortium name="Mycorrhizal Genomics Consortium"/>
            <person name="Kohler A."/>
            <person name="Kuo A."/>
            <person name="Nagy L.G."/>
            <person name="Floudas D."/>
            <person name="Copeland A."/>
            <person name="Barry K.W."/>
            <person name="Cichocki N."/>
            <person name="Veneault-Fourrey C."/>
            <person name="LaButti K."/>
            <person name="Lindquist E.A."/>
            <person name="Lipzen A."/>
            <person name="Lundell T."/>
            <person name="Morin E."/>
            <person name="Murat C."/>
            <person name="Riley R."/>
            <person name="Ohm R."/>
            <person name="Sun H."/>
            <person name="Tunlid A."/>
            <person name="Henrissat B."/>
            <person name="Grigoriev I.V."/>
            <person name="Hibbett D.S."/>
            <person name="Martin F."/>
        </authorList>
    </citation>
    <scope>NUCLEOTIDE SEQUENCE [LARGE SCALE GENOMIC DNA]</scope>
    <source>
        <strain evidence="2">Foug A</strain>
    </source>
</reference>
<dbReference type="HOGENOM" id="CLU_2147343_0_0_1"/>
<evidence type="ECO:0000313" key="2">
    <source>
        <dbReference type="Proteomes" id="UP000053989"/>
    </source>
</evidence>